<dbReference type="Gene3D" id="3.30.70.920">
    <property type="match status" value="1"/>
</dbReference>
<keyword evidence="3" id="KW-1185">Reference proteome</keyword>
<dbReference type="OrthoDB" id="9799041at2"/>
<dbReference type="InterPro" id="IPR011008">
    <property type="entry name" value="Dimeric_a/b-barrel"/>
</dbReference>
<dbReference type="InterPro" id="IPR019887">
    <property type="entry name" value="Tscrpt_reg_AsnC/Lrp_C"/>
</dbReference>
<sequence length="80" mass="8990">MQKIYVFLKCDLGHSYDVAAALVDGVEEVSEVDSVSGQYDLLAKFYLPREYDVGRFVTEQVQTLKGVKDTFTLVAFNAFT</sequence>
<dbReference type="SUPFAM" id="SSF54909">
    <property type="entry name" value="Dimeric alpha+beta barrel"/>
    <property type="match status" value="1"/>
</dbReference>
<evidence type="ECO:0000313" key="3">
    <source>
        <dbReference type="Proteomes" id="UP000199412"/>
    </source>
</evidence>
<accession>A0A1G7BNV2</accession>
<proteinExistence type="predicted"/>
<dbReference type="RefSeq" id="WP_092785055.1">
    <property type="nucleotide sequence ID" value="NZ_FNAP01000005.1"/>
</dbReference>
<name>A0A1G7BNV2_9PROT</name>
<organism evidence="2 3">
    <name type="scientific">Rhodospira trueperi</name>
    <dbReference type="NCBI Taxonomy" id="69960"/>
    <lineage>
        <taxon>Bacteria</taxon>
        <taxon>Pseudomonadati</taxon>
        <taxon>Pseudomonadota</taxon>
        <taxon>Alphaproteobacteria</taxon>
        <taxon>Rhodospirillales</taxon>
        <taxon>Rhodospirillaceae</taxon>
        <taxon>Rhodospira</taxon>
    </lineage>
</organism>
<dbReference type="Proteomes" id="UP000199412">
    <property type="component" value="Unassembled WGS sequence"/>
</dbReference>
<reference evidence="2 3" key="1">
    <citation type="submission" date="2016-10" db="EMBL/GenBank/DDBJ databases">
        <authorList>
            <person name="de Groot N.N."/>
        </authorList>
    </citation>
    <scope>NUCLEOTIDE SEQUENCE [LARGE SCALE GENOMIC DNA]</scope>
    <source>
        <strain evidence="2 3">ATCC 700224</strain>
    </source>
</reference>
<dbReference type="AlphaFoldDB" id="A0A1G7BNV2"/>
<protein>
    <submittedName>
        <fullName evidence="2">AsnC family protein</fullName>
    </submittedName>
</protein>
<evidence type="ECO:0000259" key="1">
    <source>
        <dbReference type="Pfam" id="PF01037"/>
    </source>
</evidence>
<dbReference type="STRING" id="69960.SAMN05421720_10595"/>
<feature type="domain" description="Transcription regulator AsnC/Lrp ligand binding" evidence="1">
    <location>
        <begin position="7"/>
        <end position="77"/>
    </location>
</feature>
<dbReference type="Pfam" id="PF01037">
    <property type="entry name" value="AsnC_trans_reg"/>
    <property type="match status" value="1"/>
</dbReference>
<gene>
    <name evidence="2" type="ORF">SAMN05421720_10595</name>
</gene>
<evidence type="ECO:0000313" key="2">
    <source>
        <dbReference type="EMBL" id="SDE28136.1"/>
    </source>
</evidence>
<dbReference type="EMBL" id="FNAP01000005">
    <property type="protein sequence ID" value="SDE28136.1"/>
    <property type="molecule type" value="Genomic_DNA"/>
</dbReference>